<evidence type="ECO:0000259" key="4">
    <source>
        <dbReference type="Pfam" id="PF01212"/>
    </source>
</evidence>
<dbReference type="EC" id="4.1.2.49" evidence="5"/>
<dbReference type="InterPro" id="IPR015422">
    <property type="entry name" value="PyrdxlP-dep_Trfase_small"/>
</dbReference>
<dbReference type="EMBL" id="OX336137">
    <property type="protein sequence ID" value="CAI2717970.1"/>
    <property type="molecule type" value="Genomic_DNA"/>
</dbReference>
<dbReference type="CDD" id="cd06502">
    <property type="entry name" value="TA_like"/>
    <property type="match status" value="1"/>
</dbReference>
<sequence>MEIIDYRSDTLTQPTEAMRRALAEAEVGDDVFDEDPTVHRLQALAAEKTGKPAALFVPSGTMGNLVSLLTHCQRGDEIILGQRSHIFVNEVGGLAALGGIHPHPIANREDGTLDLNQIEAAIRKADVHFPPTRLICLENTHNYCGGYPLTAEYMAQVRELADRHGLGIHLDGARIFNAAVALGVEVPALTRDADTVMFSLSKGLSAPVGSLVCGSKEWVLQARKWRKMVGGGMRQAGVLAAAGIEALTHHPDRLTQDHQNAQTLAQGLRATPGIHIDCDRVHTNILFFKLDHPAMGAQALLDYLNGKGIRILQLADGVFRAVVHRHITAEMVATTLKTLREVLK</sequence>
<dbReference type="RefSeq" id="WP_282010882.1">
    <property type="nucleotide sequence ID" value="NZ_OX336137.1"/>
</dbReference>
<accession>A0ABM9HCN3</accession>
<dbReference type="PANTHER" id="PTHR48097">
    <property type="entry name" value="L-THREONINE ALDOLASE-RELATED"/>
    <property type="match status" value="1"/>
</dbReference>
<dbReference type="NCBIfam" id="NF007825">
    <property type="entry name" value="PRK10534.1"/>
    <property type="match status" value="1"/>
</dbReference>
<evidence type="ECO:0000256" key="1">
    <source>
        <dbReference type="ARBA" id="ARBA00001933"/>
    </source>
</evidence>
<evidence type="ECO:0000256" key="3">
    <source>
        <dbReference type="ARBA" id="ARBA00022898"/>
    </source>
</evidence>
<dbReference type="GO" id="GO:0008732">
    <property type="term" value="F:L-allo-threonine aldolase activity"/>
    <property type="evidence" value="ECO:0007669"/>
    <property type="project" value="UniProtKB-EC"/>
</dbReference>
<gene>
    <name evidence="5" type="primary">ltaA</name>
    <name evidence="5" type="ORF">NSPWAT_1111</name>
</gene>
<proteinExistence type="inferred from homology"/>
<feature type="domain" description="Aromatic amino acid beta-eliminating lyase/threonine aldolase" evidence="4">
    <location>
        <begin position="5"/>
        <end position="288"/>
    </location>
</feature>
<comment type="cofactor">
    <cofactor evidence="1">
        <name>pyridoxal 5'-phosphate</name>
        <dbReference type="ChEBI" id="CHEBI:597326"/>
    </cofactor>
</comment>
<dbReference type="Gene3D" id="3.40.640.10">
    <property type="entry name" value="Type I PLP-dependent aspartate aminotransferase-like (Major domain)"/>
    <property type="match status" value="1"/>
</dbReference>
<keyword evidence="6" id="KW-1185">Reference proteome</keyword>
<dbReference type="InterPro" id="IPR023603">
    <property type="entry name" value="Low_specificity_L-TA-like"/>
</dbReference>
<dbReference type="Gene3D" id="3.90.1150.10">
    <property type="entry name" value="Aspartate Aminotransferase, domain 1"/>
    <property type="match status" value="1"/>
</dbReference>
<comment type="similarity">
    <text evidence="2">Belongs to the threonine aldolase family.</text>
</comment>
<evidence type="ECO:0000256" key="2">
    <source>
        <dbReference type="ARBA" id="ARBA00006966"/>
    </source>
</evidence>
<evidence type="ECO:0000313" key="6">
    <source>
        <dbReference type="Proteomes" id="UP001157733"/>
    </source>
</evidence>
<dbReference type="Pfam" id="PF01212">
    <property type="entry name" value="Beta_elim_lyase"/>
    <property type="match status" value="1"/>
</dbReference>
<dbReference type="SUPFAM" id="SSF53383">
    <property type="entry name" value="PLP-dependent transferases"/>
    <property type="match status" value="1"/>
</dbReference>
<evidence type="ECO:0000313" key="5">
    <source>
        <dbReference type="EMBL" id="CAI2717970.1"/>
    </source>
</evidence>
<dbReference type="Proteomes" id="UP001157733">
    <property type="component" value="Chromosome"/>
</dbReference>
<dbReference type="InterPro" id="IPR015424">
    <property type="entry name" value="PyrdxlP-dep_Trfase"/>
</dbReference>
<keyword evidence="5" id="KW-0456">Lyase</keyword>
<dbReference type="NCBIfam" id="NF041359">
    <property type="entry name" value="GntG_guanitoxin"/>
    <property type="match status" value="1"/>
</dbReference>
<dbReference type="PIRSF" id="PIRSF017617">
    <property type="entry name" value="Thr_aldolase"/>
    <property type="match status" value="1"/>
</dbReference>
<reference evidence="5 6" key="1">
    <citation type="submission" date="2022-09" db="EMBL/GenBank/DDBJ databases">
        <authorList>
            <person name="Kop L."/>
        </authorList>
    </citation>
    <scope>NUCLEOTIDE SEQUENCE [LARGE SCALE GENOMIC DNA]</scope>
    <source>
        <strain evidence="5 6">347</strain>
    </source>
</reference>
<keyword evidence="3" id="KW-0663">Pyridoxal phosphate</keyword>
<name>A0ABM9HCN3_9BACT</name>
<dbReference type="PANTHER" id="PTHR48097:SF9">
    <property type="entry name" value="L-THREONINE ALDOLASE"/>
    <property type="match status" value="1"/>
</dbReference>
<protein>
    <submittedName>
        <fullName evidence="5">L-allo-threonine aldolase</fullName>
        <ecNumber evidence="5">4.1.2.49</ecNumber>
    </submittedName>
</protein>
<dbReference type="InterPro" id="IPR015421">
    <property type="entry name" value="PyrdxlP-dep_Trfase_major"/>
</dbReference>
<organism evidence="5 6">
    <name type="scientific">Nitrospina watsonii</name>
    <dbReference type="NCBI Taxonomy" id="1323948"/>
    <lineage>
        <taxon>Bacteria</taxon>
        <taxon>Pseudomonadati</taxon>
        <taxon>Nitrospinota/Tectimicrobiota group</taxon>
        <taxon>Nitrospinota</taxon>
        <taxon>Nitrospinia</taxon>
        <taxon>Nitrospinales</taxon>
        <taxon>Nitrospinaceae</taxon>
        <taxon>Nitrospina</taxon>
    </lineage>
</organism>
<dbReference type="InterPro" id="IPR001597">
    <property type="entry name" value="ArAA_b-elim_lyase/Thr_aldolase"/>
</dbReference>